<organism evidence="1 2">
    <name type="scientific">Azobacteroides phage ProJPt-Bp1</name>
    <dbReference type="NCBI Taxonomy" id="1920526"/>
    <lineage>
        <taxon>Viruses</taxon>
        <taxon>Duplodnaviria</taxon>
        <taxon>Heunggongvirae</taxon>
        <taxon>Uroviricota</taxon>
        <taxon>Caudoviricetes</taxon>
        <taxon>Crassvirales</taxon>
        <taxon>Suoliviridae</taxon>
        <taxon>Dechshavirus</taxon>
        <taxon>Dechshavirus japanensis</taxon>
    </lineage>
</organism>
<name>A0A1V1FV00_9CAUD</name>
<reference evidence="1 2" key="1">
    <citation type="journal article" date="2017" name="Microbes Environ.">
        <title>Discovery and Complete Genome Sequence of a Bacteriophage from an Obligate Intracellular Symbiont of a Cellulolytic Protist in the Termite Gut.</title>
        <authorList>
            <person name="Pramono A.K."/>
            <person name="Kuwahara H."/>
            <person name="Itoh T."/>
            <person name="Toyoda A."/>
            <person name="Yamada A."/>
            <person name="Hongoh Y."/>
        </authorList>
    </citation>
    <scope>NUCLEOTIDE SEQUENCE [LARGE SCALE GENOMIC DNA]</scope>
    <source>
        <strain evidence="1">ProJPt-Bp1</strain>
    </source>
</reference>
<keyword evidence="2" id="KW-1185">Reference proteome</keyword>
<dbReference type="Proteomes" id="UP000222295">
    <property type="component" value="Segment"/>
</dbReference>
<dbReference type="RefSeq" id="YP_010088149.1">
    <property type="nucleotide sequence ID" value="NC_055706.1"/>
</dbReference>
<dbReference type="KEGG" id="vg:65105583"/>
<protein>
    <submittedName>
        <fullName evidence="1">Uncharacterized protein</fullName>
    </submittedName>
</protein>
<proteinExistence type="predicted"/>
<evidence type="ECO:0000313" key="2">
    <source>
        <dbReference type="Proteomes" id="UP000222295"/>
    </source>
</evidence>
<accession>A0A1V1FV00</accession>
<sequence>MIARKAREMAATALEPKGDAKYGNYMIITHGKPLADTSLDRTVFTTRAAWSLEKTDDRHYIIRAPYPEEGRLVRDKMKRSRRRNVLDMDRSDDMFVFVNRSAVDDVTVKDAYPRPMKEGYTLEISFNEYGTDNHRFFRFYREDKWVAPDVTDYQNEYFWVIQNNDKLAEKEFVVSLLKAGMKKALKVVNNTVLLRCKWIEHLRTR</sequence>
<evidence type="ECO:0000313" key="1">
    <source>
        <dbReference type="EMBL" id="BAX03426.1"/>
    </source>
</evidence>
<dbReference type="GeneID" id="65105583"/>
<dbReference type="EMBL" id="AP017903">
    <property type="protein sequence ID" value="BAX03426.1"/>
    <property type="molecule type" value="Genomic_DNA"/>
</dbReference>